<evidence type="ECO:0000313" key="2">
    <source>
        <dbReference type="EMBL" id="MDO7904982.1"/>
    </source>
</evidence>
<evidence type="ECO:0000313" key="3">
    <source>
        <dbReference type="Proteomes" id="UP001240171"/>
    </source>
</evidence>
<feature type="transmembrane region" description="Helical" evidence="1">
    <location>
        <begin position="9"/>
        <end position="31"/>
    </location>
</feature>
<dbReference type="RefSeq" id="WP_305022174.1">
    <property type="nucleotide sequence ID" value="NZ_JAUQTB010000001.1"/>
</dbReference>
<reference evidence="2 3" key="1">
    <citation type="submission" date="2023-07" db="EMBL/GenBank/DDBJ databases">
        <title>Paenibacillus sp. JX-17 nov. isolated from soil.</title>
        <authorList>
            <person name="Wan Y."/>
            <person name="Liu B."/>
        </authorList>
    </citation>
    <scope>NUCLEOTIDE SEQUENCE [LARGE SCALE GENOMIC DNA]</scope>
    <source>
        <strain evidence="2 3">JX-17</strain>
    </source>
</reference>
<keyword evidence="3" id="KW-1185">Reference proteome</keyword>
<gene>
    <name evidence="2" type="ORF">Q5741_00975</name>
</gene>
<keyword evidence="1" id="KW-0812">Transmembrane</keyword>
<name>A0ABT9C6T3_9BACL</name>
<evidence type="ECO:0000256" key="1">
    <source>
        <dbReference type="SAM" id="Phobius"/>
    </source>
</evidence>
<comment type="caution">
    <text evidence="2">The sequence shown here is derived from an EMBL/GenBank/DDBJ whole genome shotgun (WGS) entry which is preliminary data.</text>
</comment>
<keyword evidence="1" id="KW-1133">Transmembrane helix</keyword>
<sequence length="138" mass="16065">MREESKRWIIWLTVGFGWFVLVLYTFAAIQYQIYFDMGLIFFGFIPVVGGHVAWILHRKNSAVYAQRHILQFAREQGYLLTAAEVALLIPMDIEQASKALEQLRRQGMARLKVAENGVWVYEIEPLLTYEQKLAAERV</sequence>
<protein>
    <recommendedName>
        <fullName evidence="4">MarR family transcriptional regulator</fullName>
    </recommendedName>
</protein>
<proteinExistence type="predicted"/>
<dbReference type="EMBL" id="JAUQTB010000001">
    <property type="protein sequence ID" value="MDO7904982.1"/>
    <property type="molecule type" value="Genomic_DNA"/>
</dbReference>
<feature type="transmembrane region" description="Helical" evidence="1">
    <location>
        <begin position="37"/>
        <end position="57"/>
    </location>
</feature>
<accession>A0ABT9C6T3</accession>
<evidence type="ECO:0008006" key="4">
    <source>
        <dbReference type="Google" id="ProtNLM"/>
    </source>
</evidence>
<organism evidence="2 3">
    <name type="scientific">Paenibacillus lacisoli</name>
    <dbReference type="NCBI Taxonomy" id="3064525"/>
    <lineage>
        <taxon>Bacteria</taxon>
        <taxon>Bacillati</taxon>
        <taxon>Bacillota</taxon>
        <taxon>Bacilli</taxon>
        <taxon>Bacillales</taxon>
        <taxon>Paenibacillaceae</taxon>
        <taxon>Paenibacillus</taxon>
    </lineage>
</organism>
<dbReference type="Proteomes" id="UP001240171">
    <property type="component" value="Unassembled WGS sequence"/>
</dbReference>
<keyword evidence="1" id="KW-0472">Membrane</keyword>